<evidence type="ECO:0000256" key="2">
    <source>
        <dbReference type="ARBA" id="ARBA00022500"/>
    </source>
</evidence>
<dbReference type="GO" id="GO:0006935">
    <property type="term" value="P:chemotaxis"/>
    <property type="evidence" value="ECO:0007669"/>
    <property type="project" value="UniProtKB-UniRule"/>
</dbReference>
<evidence type="ECO:0000256" key="8">
    <source>
        <dbReference type="PROSITE-ProRule" id="PRU00169"/>
    </source>
</evidence>
<comment type="function">
    <text evidence="4">May play the central regulatory role in sporulation. It may be an element of the effector pathway responsible for the activation of sporulation genes in response to nutritional stress. Spo0A may act in concert with spo0H (a sigma factor) to control the expression of some genes that are critical to the sporulation process.</text>
</comment>
<dbReference type="EC" id="3.1.1.61" evidence="6"/>
<dbReference type="Pfam" id="PF01339">
    <property type="entry name" value="CheB_methylest"/>
    <property type="match status" value="1"/>
</dbReference>
<proteinExistence type="inferred from homology"/>
<dbReference type="InterPro" id="IPR008248">
    <property type="entry name" value="CheB-like"/>
</dbReference>
<evidence type="ECO:0000256" key="4">
    <source>
        <dbReference type="ARBA" id="ARBA00024867"/>
    </source>
</evidence>
<feature type="active site" evidence="6 7">
    <location>
        <position position="324"/>
    </location>
</feature>
<dbReference type="PANTHER" id="PTHR42872">
    <property type="entry name" value="PROTEIN-GLUTAMATE METHYLESTERASE/PROTEIN-GLUTAMINE GLUTAMINASE"/>
    <property type="match status" value="1"/>
</dbReference>
<feature type="active site" evidence="6 7">
    <location>
        <position position="231"/>
    </location>
</feature>
<dbReference type="HAMAP" id="MF_00099">
    <property type="entry name" value="CheB_chemtxs"/>
    <property type="match status" value="1"/>
</dbReference>
<keyword evidence="1 6" id="KW-0963">Cytoplasm</keyword>
<dbReference type="Gene3D" id="3.40.50.2300">
    <property type="match status" value="1"/>
</dbReference>
<dbReference type="GO" id="GO:0000156">
    <property type="term" value="F:phosphorelay response regulator activity"/>
    <property type="evidence" value="ECO:0007669"/>
    <property type="project" value="InterPro"/>
</dbReference>
<dbReference type="EMBL" id="BKBC01000005">
    <property type="protein sequence ID" value="GEQ20091.1"/>
    <property type="molecule type" value="Genomic_DNA"/>
</dbReference>
<comment type="catalytic activity">
    <reaction evidence="5 6">
        <text>[protein]-L-glutamate 5-O-methyl ester + H2O = L-glutamyl-[protein] + methanol + H(+)</text>
        <dbReference type="Rhea" id="RHEA:23236"/>
        <dbReference type="Rhea" id="RHEA-COMP:10208"/>
        <dbReference type="Rhea" id="RHEA-COMP:10311"/>
        <dbReference type="ChEBI" id="CHEBI:15377"/>
        <dbReference type="ChEBI" id="CHEBI:15378"/>
        <dbReference type="ChEBI" id="CHEBI:17790"/>
        <dbReference type="ChEBI" id="CHEBI:29973"/>
        <dbReference type="ChEBI" id="CHEBI:82795"/>
        <dbReference type="EC" id="3.1.1.61"/>
    </reaction>
</comment>
<dbReference type="Pfam" id="PF00072">
    <property type="entry name" value="Response_reg"/>
    <property type="match status" value="1"/>
</dbReference>
<dbReference type="SMART" id="SM00448">
    <property type="entry name" value="REC"/>
    <property type="match status" value="1"/>
</dbReference>
<evidence type="ECO:0000256" key="1">
    <source>
        <dbReference type="ARBA" id="ARBA00022490"/>
    </source>
</evidence>
<comment type="domain">
    <text evidence="6">Contains a C-terminal catalytic domain, and an N-terminal region which modulates catalytic activity.</text>
</comment>
<dbReference type="InterPro" id="IPR000673">
    <property type="entry name" value="Sig_transdc_resp-reg_Me-estase"/>
</dbReference>
<dbReference type="NCBIfam" id="NF001965">
    <property type="entry name" value="PRK00742.1"/>
    <property type="match status" value="1"/>
</dbReference>
<dbReference type="GO" id="GO:0050568">
    <property type="term" value="F:protein-glutamine glutaminase activity"/>
    <property type="evidence" value="ECO:0007669"/>
    <property type="project" value="UniProtKB-UniRule"/>
</dbReference>
<evidence type="ECO:0000259" key="10">
    <source>
        <dbReference type="PROSITE" id="PS50122"/>
    </source>
</evidence>
<gene>
    <name evidence="11" type="primary">cheB_1</name>
    <name evidence="6" type="synonym">cheB</name>
    <name evidence="11" type="ORF">CBU02nite_05970</name>
</gene>
<accession>A0A512TJ16</accession>
<evidence type="ECO:0000313" key="11">
    <source>
        <dbReference type="EMBL" id="GEQ20091.1"/>
    </source>
</evidence>
<name>A0A512TJ16_CLOBU</name>
<dbReference type="PROSITE" id="PS50122">
    <property type="entry name" value="CHEB"/>
    <property type="match status" value="1"/>
</dbReference>
<dbReference type="Proteomes" id="UP000321089">
    <property type="component" value="Unassembled WGS sequence"/>
</dbReference>
<protein>
    <recommendedName>
        <fullName evidence="6">Protein-glutamate methylesterase/protein-glutamine glutaminase</fullName>
        <ecNumber evidence="6">3.1.1.61</ecNumber>
        <ecNumber evidence="6">3.5.1.44</ecNumber>
    </recommendedName>
</protein>
<keyword evidence="3 6" id="KW-0378">Hydrolase</keyword>
<evidence type="ECO:0000259" key="9">
    <source>
        <dbReference type="PROSITE" id="PS50110"/>
    </source>
</evidence>
<dbReference type="InterPro" id="IPR035909">
    <property type="entry name" value="CheB_C"/>
</dbReference>
<comment type="similarity">
    <text evidence="6">Belongs to the CheB family.</text>
</comment>
<comment type="PTM">
    <text evidence="6">Phosphorylated by CheA. Phosphorylation of the N-terminal regulatory domain activates the methylesterase activity.</text>
</comment>
<organism evidence="11 12">
    <name type="scientific">Clostridium butyricum</name>
    <dbReference type="NCBI Taxonomy" id="1492"/>
    <lineage>
        <taxon>Bacteria</taxon>
        <taxon>Bacillati</taxon>
        <taxon>Bacillota</taxon>
        <taxon>Clostridia</taxon>
        <taxon>Eubacteriales</taxon>
        <taxon>Clostridiaceae</taxon>
        <taxon>Clostridium</taxon>
    </lineage>
</organism>
<feature type="domain" description="CheB-type methylesterase" evidence="10">
    <location>
        <begin position="199"/>
        <end position="382"/>
    </location>
</feature>
<evidence type="ECO:0000256" key="6">
    <source>
        <dbReference type="HAMAP-Rule" id="MF_00099"/>
    </source>
</evidence>
<comment type="caution">
    <text evidence="11">The sequence shown here is derived from an EMBL/GenBank/DDBJ whole genome shotgun (WGS) entry which is preliminary data.</text>
</comment>
<evidence type="ECO:0000256" key="3">
    <source>
        <dbReference type="ARBA" id="ARBA00022801"/>
    </source>
</evidence>
<feature type="active site" evidence="6 7">
    <location>
        <position position="204"/>
    </location>
</feature>
<keyword evidence="2 6" id="KW-0145">Chemotaxis</keyword>
<evidence type="ECO:0000256" key="5">
    <source>
        <dbReference type="ARBA" id="ARBA00048267"/>
    </source>
</evidence>
<comment type="catalytic activity">
    <reaction evidence="6">
        <text>L-glutaminyl-[protein] + H2O = L-glutamyl-[protein] + NH4(+)</text>
        <dbReference type="Rhea" id="RHEA:16441"/>
        <dbReference type="Rhea" id="RHEA-COMP:10207"/>
        <dbReference type="Rhea" id="RHEA-COMP:10208"/>
        <dbReference type="ChEBI" id="CHEBI:15377"/>
        <dbReference type="ChEBI" id="CHEBI:28938"/>
        <dbReference type="ChEBI" id="CHEBI:29973"/>
        <dbReference type="ChEBI" id="CHEBI:30011"/>
        <dbReference type="EC" id="3.5.1.44"/>
    </reaction>
</comment>
<evidence type="ECO:0000313" key="12">
    <source>
        <dbReference type="Proteomes" id="UP000321089"/>
    </source>
</evidence>
<reference evidence="11 12" key="1">
    <citation type="submission" date="2019-07" db="EMBL/GenBank/DDBJ databases">
        <title>Whole genome shotgun sequence of Clostridium butyricum NBRC 3858.</title>
        <authorList>
            <person name="Hosoyama A."/>
            <person name="Uohara A."/>
            <person name="Ohji S."/>
            <person name="Ichikawa N."/>
        </authorList>
    </citation>
    <scope>NUCLEOTIDE SEQUENCE [LARGE SCALE GENOMIC DNA]</scope>
    <source>
        <strain evidence="11 12">NBRC 3858</strain>
    </source>
</reference>
<feature type="domain" description="Response regulatory" evidence="9">
    <location>
        <begin position="5"/>
        <end position="123"/>
    </location>
</feature>
<dbReference type="EC" id="3.5.1.44" evidence="6"/>
<dbReference type="GO" id="GO:0005737">
    <property type="term" value="C:cytoplasm"/>
    <property type="evidence" value="ECO:0007669"/>
    <property type="project" value="UniProtKB-SubCell"/>
</dbReference>
<dbReference type="CDD" id="cd16432">
    <property type="entry name" value="CheB_Rec"/>
    <property type="match status" value="1"/>
</dbReference>
<sequence>MEKVRVIVVDDSAFMRKAISDMIESCADFEVIAKFRDGRELVEKVDKFNPDLITLDVHMRDLDGLATLKELKKMGKNYPIIMLSSATTEGSELTLECLDNGAITFITKPSGSISLDIDKVKERLIDEIKGITSNIRVNKSSNIHMRQITSNKESEIENKIKDRRVNTHFSQRKEINNSEKPSPMINNKVIPKNKKIDAIVIGASTGGPKALQQVLTKLPANLNVPVFVVQHMPEGFTKVFAERLNKVCNLNVTEAEDGMSINRNTIYIAKGGSHMIIDSSIRVSLNKEPSIWGVRPAVDKLFESASKVYGGNLLSVVLTGMGKDGAEGSKRIKDCGGITISEDKSTCTIYGMPKAAYETGKIDLVLPLDQICNKITEIVKGI</sequence>
<dbReference type="Gene3D" id="3.40.50.180">
    <property type="entry name" value="Methylesterase CheB, C-terminal domain"/>
    <property type="match status" value="1"/>
</dbReference>
<dbReference type="PIRSF" id="PIRSF000876">
    <property type="entry name" value="RR_chemtxs_CheB"/>
    <property type="match status" value="1"/>
</dbReference>
<dbReference type="PANTHER" id="PTHR42872:SF6">
    <property type="entry name" value="PROTEIN-GLUTAMATE METHYLESTERASE_PROTEIN-GLUTAMINE GLUTAMINASE"/>
    <property type="match status" value="1"/>
</dbReference>
<dbReference type="GO" id="GO:0008984">
    <property type="term" value="F:protein-glutamate methylesterase activity"/>
    <property type="evidence" value="ECO:0007669"/>
    <property type="project" value="UniProtKB-UniRule"/>
</dbReference>
<comment type="subcellular location">
    <subcellularLocation>
        <location evidence="6">Cytoplasm</location>
    </subcellularLocation>
</comment>
<dbReference type="SUPFAM" id="SSF52738">
    <property type="entry name" value="Methylesterase CheB, C-terminal domain"/>
    <property type="match status" value="1"/>
</dbReference>
<comment type="function">
    <text evidence="6">Involved in chemotaxis. Part of a chemotaxis signal transduction system that modulates chemotaxis in response to various stimuli. Catalyzes the demethylation of specific methylglutamate residues introduced into the chemoreceptors (methyl-accepting chemotaxis proteins or MCP) by CheR. Also mediates the irreversible deamidation of specific glutamine residues to glutamic acid.</text>
</comment>
<dbReference type="InterPro" id="IPR001789">
    <property type="entry name" value="Sig_transdc_resp-reg_receiver"/>
</dbReference>
<dbReference type="RefSeq" id="WP_146867936.1">
    <property type="nucleotide sequence ID" value="NZ_BKBC01000005.1"/>
</dbReference>
<dbReference type="CDD" id="cd17541">
    <property type="entry name" value="REC_CheB-like"/>
    <property type="match status" value="1"/>
</dbReference>
<dbReference type="InterPro" id="IPR011006">
    <property type="entry name" value="CheY-like_superfamily"/>
</dbReference>
<dbReference type="SUPFAM" id="SSF52172">
    <property type="entry name" value="CheY-like"/>
    <property type="match status" value="1"/>
</dbReference>
<dbReference type="AlphaFoldDB" id="A0A512TJ16"/>
<dbReference type="PROSITE" id="PS50110">
    <property type="entry name" value="RESPONSE_REGULATORY"/>
    <property type="match status" value="1"/>
</dbReference>
<feature type="modified residue" description="4-aspartylphosphate" evidence="6 8">
    <location>
        <position position="56"/>
    </location>
</feature>
<evidence type="ECO:0000256" key="7">
    <source>
        <dbReference type="PROSITE-ProRule" id="PRU00050"/>
    </source>
</evidence>
<keyword evidence="6 8" id="KW-0597">Phosphoprotein</keyword>